<name>A0A914V9L3_9BILA</name>
<keyword evidence="1" id="KW-0812">Transmembrane</keyword>
<evidence type="ECO:0000256" key="1">
    <source>
        <dbReference type="SAM" id="Phobius"/>
    </source>
</evidence>
<feature type="transmembrane region" description="Helical" evidence="1">
    <location>
        <begin position="63"/>
        <end position="85"/>
    </location>
</feature>
<accession>A0A914V9L3</accession>
<dbReference type="WBParaSite" id="PSAMB.scaffold1694size28667.g14446.t1">
    <property type="protein sequence ID" value="PSAMB.scaffold1694size28667.g14446.t1"/>
    <property type="gene ID" value="PSAMB.scaffold1694size28667.g14446"/>
</dbReference>
<keyword evidence="1" id="KW-0472">Membrane</keyword>
<reference evidence="3" key="1">
    <citation type="submission" date="2022-11" db="UniProtKB">
        <authorList>
            <consortium name="WormBaseParasite"/>
        </authorList>
    </citation>
    <scope>IDENTIFICATION</scope>
</reference>
<protein>
    <submittedName>
        <fullName evidence="3">Uncharacterized protein</fullName>
    </submittedName>
</protein>
<dbReference type="AlphaFoldDB" id="A0A914V9L3"/>
<keyword evidence="2" id="KW-1185">Reference proteome</keyword>
<evidence type="ECO:0000313" key="2">
    <source>
        <dbReference type="Proteomes" id="UP000887566"/>
    </source>
</evidence>
<proteinExistence type="predicted"/>
<organism evidence="2 3">
    <name type="scientific">Plectus sambesii</name>
    <dbReference type="NCBI Taxonomy" id="2011161"/>
    <lineage>
        <taxon>Eukaryota</taxon>
        <taxon>Metazoa</taxon>
        <taxon>Ecdysozoa</taxon>
        <taxon>Nematoda</taxon>
        <taxon>Chromadorea</taxon>
        <taxon>Plectida</taxon>
        <taxon>Plectina</taxon>
        <taxon>Plectoidea</taxon>
        <taxon>Plectidae</taxon>
        <taxon>Plectus</taxon>
    </lineage>
</organism>
<evidence type="ECO:0000313" key="3">
    <source>
        <dbReference type="WBParaSite" id="PSAMB.scaffold1694size28667.g14446.t1"/>
    </source>
</evidence>
<sequence length="90" mass="9602">MRTREGAGIGGSKIEASVPSDCDGRVFTQSSSAAAVSAAACLPARYDAHRYGKLAGRECCRRLALFSPLLLLLLRLLAFIGRSWWCSLAG</sequence>
<keyword evidence="1" id="KW-1133">Transmembrane helix</keyword>
<dbReference type="Proteomes" id="UP000887566">
    <property type="component" value="Unplaced"/>
</dbReference>